<dbReference type="InterPro" id="IPR059120">
    <property type="entry name" value="Cullin-like_AB"/>
</dbReference>
<evidence type="ECO:0000256" key="1">
    <source>
        <dbReference type="PROSITE-ProRule" id="PRU00330"/>
    </source>
</evidence>
<dbReference type="AlphaFoldDB" id="A0A4C2DZU2"/>
<accession>A0A4C2DZU2</accession>
<protein>
    <recommendedName>
        <fullName evidence="2">Cullin family profile domain-containing protein</fullName>
    </recommendedName>
</protein>
<dbReference type="Proteomes" id="UP000301737">
    <property type="component" value="Unassembled WGS sequence"/>
</dbReference>
<evidence type="ECO:0000259" key="2">
    <source>
        <dbReference type="PROSITE" id="PS50069"/>
    </source>
</evidence>
<reference evidence="3 4" key="1">
    <citation type="submission" date="2019-01" db="EMBL/GenBank/DDBJ databases">
        <title>Draft Genome Sequencing of Zygosaccharomyces mellis Ca-7.</title>
        <authorList>
            <person name="Shiwa Y."/>
            <person name="Kanesaki Y."/>
            <person name="Ishige T."/>
            <person name="Mura K."/>
            <person name="Hori T."/>
            <person name="Tamura T."/>
        </authorList>
    </citation>
    <scope>NUCLEOTIDE SEQUENCE [LARGE SCALE GENOMIC DNA]</scope>
    <source>
        <strain evidence="3 4">Ca-7</strain>
    </source>
</reference>
<dbReference type="InterPro" id="IPR036317">
    <property type="entry name" value="Cullin_homology_sf"/>
</dbReference>
<proteinExistence type="inferred from homology"/>
<dbReference type="InterPro" id="IPR016158">
    <property type="entry name" value="Cullin_homology"/>
</dbReference>
<dbReference type="EMBL" id="BIMX01000001">
    <property type="protein sequence ID" value="GCE97365.1"/>
    <property type="molecule type" value="Genomic_DNA"/>
</dbReference>
<keyword evidence="4" id="KW-1185">Reference proteome</keyword>
<evidence type="ECO:0000313" key="3">
    <source>
        <dbReference type="EMBL" id="GCE97365.1"/>
    </source>
</evidence>
<sequence length="782" mass="91408">MMESSKFLEDHQVAYRTLSSQLDKIFAMANQVTHQLISLETKVQPVDQLIDLYVHRTNCNRIMHSLTQLKIYEPIESNEYVGINNNSDGSSRKRFQLINQSKLILDLYVMLSMRLDTFTDDYVKYILHLTGDLNSTYNLQRLTLHWENIFLTYKQGVLLLKELYEYMYQNLPQVKRDFGTFADITTVSLINFFQTHMGTKFTELVEAFLNNDRFGKNPGRTTSDSFLHVLWYYDTIINKEHNQHFQNFYFEYITNYVKKKVVIPMNIDYMKNLKKQLKLNAKITLSISPTMIEKANDIFLQHTILKPETASQLMEVEKNNIKFYANGTSKHYLPFPKENFSLLKVAFESRGRTLELERVFKKLSRKLLKLAHPNLERLFSEASKLILLVSGYSNFEAISRQEVIKILGGSLNTMELYVRFCEASIRKVNRDRSLGDYYAKATSIFQAPLLLEIKAPVLDLYSRSLFRRAVIQGDNSILKSLKDPGSLEFQLLNFFRDIYGTSSEFRNLEATTEIILKAFHLESSFEQSLSKKNTFIQPLIFEKKMVPEVYQRGDNEDIVLPRELVDSWKEFMKHFNTIDRKPELKKVHPVYHLQHCEVSTPYKLKSGKSLSLELTLYQTCLLSLFNDYEELEFNEIMNKLSMTKNTLDVVLKSFVDSGLLILQESTKYILNKNYSPDKRKIKDGKLRIPLLRPASSNRRDSTSKVVVSSQHHEGHSSQWKHELLKACIVRSLKGENDGLNLSKLFTKVESQLRGISIGEFKDALDKLLKDKFIRYRHDRYMY</sequence>
<gene>
    <name evidence="3" type="ORF">ZYGM_004920</name>
</gene>
<feature type="domain" description="Cullin family profile" evidence="2">
    <location>
        <begin position="412"/>
        <end position="655"/>
    </location>
</feature>
<dbReference type="SUPFAM" id="SSF75632">
    <property type="entry name" value="Cullin homology domain"/>
    <property type="match status" value="1"/>
</dbReference>
<evidence type="ECO:0000313" key="4">
    <source>
        <dbReference type="Proteomes" id="UP000301737"/>
    </source>
</evidence>
<comment type="similarity">
    <text evidence="1">Belongs to the cullin family.</text>
</comment>
<dbReference type="SMART" id="SM00884">
    <property type="entry name" value="Cullin_Nedd8"/>
    <property type="match status" value="1"/>
</dbReference>
<dbReference type="InterPro" id="IPR019559">
    <property type="entry name" value="Cullin_neddylation_domain"/>
</dbReference>
<comment type="caution">
    <text evidence="3">The sequence shown here is derived from an EMBL/GenBank/DDBJ whole genome shotgun (WGS) entry which is preliminary data.</text>
</comment>
<dbReference type="OrthoDB" id="27073at2759"/>
<dbReference type="Pfam" id="PF26557">
    <property type="entry name" value="Cullin_AB"/>
    <property type="match status" value="1"/>
</dbReference>
<dbReference type="PROSITE" id="PS50069">
    <property type="entry name" value="CULLIN_2"/>
    <property type="match status" value="1"/>
</dbReference>
<organism evidence="3 4">
    <name type="scientific">Zygosaccharomyces mellis</name>
    <dbReference type="NCBI Taxonomy" id="42258"/>
    <lineage>
        <taxon>Eukaryota</taxon>
        <taxon>Fungi</taxon>
        <taxon>Dikarya</taxon>
        <taxon>Ascomycota</taxon>
        <taxon>Saccharomycotina</taxon>
        <taxon>Saccharomycetes</taxon>
        <taxon>Saccharomycetales</taxon>
        <taxon>Saccharomycetaceae</taxon>
        <taxon>Zygosaccharomyces</taxon>
    </lineage>
</organism>
<dbReference type="Gene3D" id="3.30.230.130">
    <property type="entry name" value="Cullin, Chain C, Domain 2"/>
    <property type="match status" value="1"/>
</dbReference>
<name>A0A4C2DZU2_9SACH</name>